<dbReference type="Pfam" id="PF13439">
    <property type="entry name" value="Glyco_transf_4"/>
    <property type="match status" value="1"/>
</dbReference>
<comment type="caution">
    <text evidence="3">The sequence shown here is derived from an EMBL/GenBank/DDBJ whole genome shotgun (WGS) entry which is preliminary data.</text>
</comment>
<dbReference type="InterPro" id="IPR028098">
    <property type="entry name" value="Glyco_trans_4-like_N"/>
</dbReference>
<dbReference type="RefSeq" id="WP_119646526.1">
    <property type="nucleotide sequence ID" value="NZ_QXFI01000013.1"/>
</dbReference>
<dbReference type="SUPFAM" id="SSF53756">
    <property type="entry name" value="UDP-Glycosyltransferase/glycogen phosphorylase"/>
    <property type="match status" value="1"/>
</dbReference>
<feature type="domain" description="Glycosyltransferase subfamily 4-like N-terminal" evidence="2">
    <location>
        <begin position="16"/>
        <end position="141"/>
    </location>
</feature>
<reference evidence="4 6" key="2">
    <citation type="submission" date="2019-07" db="EMBL/GenBank/DDBJ databases">
        <title>Draft genome of two Muricauda strains isolated from deep sea.</title>
        <authorList>
            <person name="Sun C."/>
        </authorList>
    </citation>
    <scope>NUCLEOTIDE SEQUENCE [LARGE SCALE GENOMIC DNA]</scope>
    <source>
        <strain evidence="4 6">72</strain>
    </source>
</reference>
<name>A0A3A1NJI3_9FLAO</name>
<dbReference type="EMBL" id="VNWK01000013">
    <property type="protein sequence ID" value="TXJ98814.1"/>
    <property type="molecule type" value="Genomic_DNA"/>
</dbReference>
<evidence type="ECO:0000259" key="1">
    <source>
        <dbReference type="Pfam" id="PF00534"/>
    </source>
</evidence>
<organism evidence="3 5">
    <name type="scientific">Flagellimonas pelagia</name>
    <dbReference type="NCBI Taxonomy" id="2306998"/>
    <lineage>
        <taxon>Bacteria</taxon>
        <taxon>Pseudomonadati</taxon>
        <taxon>Bacteroidota</taxon>
        <taxon>Flavobacteriia</taxon>
        <taxon>Flavobacteriales</taxon>
        <taxon>Flavobacteriaceae</taxon>
        <taxon>Flagellimonas</taxon>
    </lineage>
</organism>
<dbReference type="PANTHER" id="PTHR12526">
    <property type="entry name" value="GLYCOSYLTRANSFERASE"/>
    <property type="match status" value="1"/>
</dbReference>
<evidence type="ECO:0000313" key="6">
    <source>
        <dbReference type="Proteomes" id="UP000321621"/>
    </source>
</evidence>
<evidence type="ECO:0000313" key="5">
    <source>
        <dbReference type="Proteomes" id="UP000266691"/>
    </source>
</evidence>
<gene>
    <name evidence="3" type="ORF">D2V05_05625</name>
    <name evidence="4" type="ORF">FQ017_05580</name>
</gene>
<dbReference type="EMBL" id="QXFI01000013">
    <property type="protein sequence ID" value="RIV46045.1"/>
    <property type="molecule type" value="Genomic_DNA"/>
</dbReference>
<keyword evidence="6" id="KW-1185">Reference proteome</keyword>
<evidence type="ECO:0000313" key="3">
    <source>
        <dbReference type="EMBL" id="RIV46045.1"/>
    </source>
</evidence>
<reference evidence="3 5" key="1">
    <citation type="submission" date="2018-08" db="EMBL/GenBank/DDBJ databases">
        <title>Proposal of Muricauda 72 sp.nov. and Muricauda NH166 sp.nov., isolated from seawater.</title>
        <authorList>
            <person name="Cheng H."/>
            <person name="Wu Y.-H."/>
            <person name="Guo L.-L."/>
            <person name="Xu X.-W."/>
        </authorList>
    </citation>
    <scope>NUCLEOTIDE SEQUENCE [LARGE SCALE GENOMIC DNA]</scope>
    <source>
        <strain evidence="3 5">72</strain>
    </source>
</reference>
<dbReference type="Gene3D" id="3.40.50.2000">
    <property type="entry name" value="Glycogen Phosphorylase B"/>
    <property type="match status" value="2"/>
</dbReference>
<accession>A0A3A1NJI3</accession>
<dbReference type="InterPro" id="IPR001296">
    <property type="entry name" value="Glyco_trans_1"/>
</dbReference>
<dbReference type="Proteomes" id="UP000266691">
    <property type="component" value="Unassembled WGS sequence"/>
</dbReference>
<dbReference type="OrthoDB" id="1522162at2"/>
<keyword evidence="3" id="KW-0808">Transferase</keyword>
<dbReference type="Pfam" id="PF00534">
    <property type="entry name" value="Glycos_transf_1"/>
    <property type="match status" value="1"/>
</dbReference>
<evidence type="ECO:0000313" key="4">
    <source>
        <dbReference type="EMBL" id="TXJ98814.1"/>
    </source>
</evidence>
<protein>
    <submittedName>
        <fullName evidence="3">Glycosyltransferase</fullName>
    </submittedName>
</protein>
<dbReference type="PANTHER" id="PTHR12526:SF630">
    <property type="entry name" value="GLYCOSYLTRANSFERASE"/>
    <property type="match status" value="1"/>
</dbReference>
<proteinExistence type="predicted"/>
<sequence>MKEITIVHLITGLGGGGAEQMVLKLGLEAEKHKVKTLVIAISDIDTIEGKFKDAGLEYHFLNISSFSSIGKGLKKLRDILKEEKNPVMHCHMFHALAIGILFKLLYRRLPIVFTLHNTTVNQAYRAFVLAITKSLRKADILFSKSGTQWFLKNTVIIPNGLDISNFEVAANERNGDLAGKTFHFLFLGSLTEQKNPFILPKLAGFLRSKGLENFVIDVLGEGSLRKQLEEKIKAEGQSEKIVLHGFSNKAVDYLKSSDCLIMPSLWEGMPVVILEAGAARLPIICTPVGSIPDIVPEENGYVVEMDRFPQAMAYVMEDYPTALQKSNRFYDHVVANYSIQEVFNRHLELYREVSEK</sequence>
<dbReference type="Proteomes" id="UP000321621">
    <property type="component" value="Unassembled WGS sequence"/>
</dbReference>
<feature type="domain" description="Glycosyl transferase family 1" evidence="1">
    <location>
        <begin position="176"/>
        <end position="319"/>
    </location>
</feature>
<dbReference type="AlphaFoldDB" id="A0A3A1NJI3"/>
<dbReference type="GO" id="GO:0016757">
    <property type="term" value="F:glycosyltransferase activity"/>
    <property type="evidence" value="ECO:0007669"/>
    <property type="project" value="InterPro"/>
</dbReference>
<evidence type="ECO:0000259" key="2">
    <source>
        <dbReference type="Pfam" id="PF13439"/>
    </source>
</evidence>